<evidence type="ECO:0000313" key="11">
    <source>
        <dbReference type="Proteomes" id="UP001594351"/>
    </source>
</evidence>
<dbReference type="Gene3D" id="3.40.50.300">
    <property type="entry name" value="P-loop containing nucleotide triphosphate hydrolases"/>
    <property type="match status" value="1"/>
</dbReference>
<organism evidence="10 11">
    <name type="scientific">candidate division CSSED10-310 bacterium</name>
    <dbReference type="NCBI Taxonomy" id="2855610"/>
    <lineage>
        <taxon>Bacteria</taxon>
        <taxon>Bacteria division CSSED10-310</taxon>
    </lineage>
</organism>
<dbReference type="InterPro" id="IPR041664">
    <property type="entry name" value="AAA_16"/>
</dbReference>
<dbReference type="Proteomes" id="UP001594351">
    <property type="component" value="Unassembled WGS sequence"/>
</dbReference>
<evidence type="ECO:0000256" key="3">
    <source>
        <dbReference type="ARBA" id="ARBA00022737"/>
    </source>
</evidence>
<dbReference type="PROSITE" id="PS00107">
    <property type="entry name" value="PROTEIN_KINASE_ATP"/>
    <property type="match status" value="1"/>
</dbReference>
<dbReference type="PROSITE" id="PS00108">
    <property type="entry name" value="PROTEIN_KINASE_ST"/>
    <property type="match status" value="1"/>
</dbReference>
<evidence type="ECO:0000256" key="2">
    <source>
        <dbReference type="ARBA" id="ARBA00022490"/>
    </source>
</evidence>
<dbReference type="InterPro" id="IPR027417">
    <property type="entry name" value="P-loop_NTPase"/>
</dbReference>
<dbReference type="InterPro" id="IPR052386">
    <property type="entry name" value="GPSM"/>
</dbReference>
<dbReference type="CDD" id="cd14014">
    <property type="entry name" value="STKc_PknB_like"/>
    <property type="match status" value="1"/>
</dbReference>
<keyword evidence="5 7" id="KW-0067">ATP-binding</keyword>
<sequence>MTAPLTRIGPYRLLDVLGQGGMGVVYRARHEVSGDIVALKTIRAASEIELESIRREIRALARIDHPGIVRVVSEGLADGLPWYAMDYLSGSTMRQYFNHYLIQSSRRAGSSSGDEPGDFTQRVGGPVQPDDSDDISFVTTDLSASDGQLVPVSEESSSLPSSRVQYDHSLLLRFIYRLCSPLAFLHGEGIVHRDLKPDNIMIRDDGTPVLVDLGLMAYHTDEGSRETLNIDFMRAGTVSYMAPEQITGDLVDARTDLYALGCILYEFLVGHTPFVGVNQRQILFAHLYKTPNPPSRFRPDIQPELDDLICRLLAKIPHERVGHADAVASKLAPFIDEAGSLASPKAKVYLYRSHCTGRKAVLEKLTAHGQELKKGKGGLILIGGESGIGKTRLINELGRQLTRAEILVLSGEGSETAGVSLQALVKPLQTIADRCRERGLEETEKIVGKRGKVFAMYEATMSNLPGQEKYPEPATLSLEAARLRLFNYLSETFRDLAATSPVGLFLDDLQWADELVLGYLEFELRRNDFEESAFLIIGTYRSEDKEILLPIINLPQTITFNLTRLDEMSVADIVGDMLGMIPPPNLFSAYVFRRSEGNPLFVSEFLRIAIETGLLNRDDQGSWQLDVAAENGASEMQIYEQLPLPTSLHTIFEQRLEKLSEHARATLRIAAVVGQNINLELLLTLTGLVEKDFVYVCDELLDKQMLEMISAQEIRFTHSHVRSLAEKLVTVDESREIHRRAAQNMERLFDHERDRYLPALGVHWEGAGEKDQARTCYLAAARLARDRYDQKEAERLYQACLNVLTETALDEVDIRRELGKVLIFSGRLEAAKQELITVCHKTDDHEILTDSRNQLAKILSKQGDIDEARKMFHKALQCADSFPCLKTIILNDLAFMENDARNNHLEAERLCERALNTIVAAFPVLKNYYDPSSRVEKEERPPAEALNSLAATYTTFGIIHRFRANYDLALDYQSRCLAIYQDTDAPHQIAVTYSNMALIKRQLGDYEQALEWYKKSIAIAEEIGDRVSVGRTAGNLGVVHILRGEYDLALACFQQAIDVMQAANVPLSLGKAWGNIGHIHLFRGDPRQALQYYQKDLEISQENGDRQGIGRASGNIGCVYYNLGDYIQAIEYHQKELTICREIGDRRAVGRATCSIGNAYLELGELDKALSLMQESFLLFEEIGDRRNLAHAAASIGTAHTRQVNLTQAFTFLQKGLAISEEIGDQEIIWKTWYHMGNASQIQGDMRQALEYFRKSRAVCLKIGCTIGEQSNLRQMGTVFRARNEIDRALEYHQQALVLSDALNLNKAESVLSLSETYRVSGDVEKALKLNALSRDLSNKSENELEVADSWYYRVECELDRGDLSAASDALAKAQEIYDRTKGVSCAPRLPLLKQRLLLAEIQRTHTPADTEKINHAVEAARNLVRWAEQSDREGVYVESLFLLGQTLTHASKTEEAVSCLHQALEKTQQNGLGLLEQRIHNELLKQPEK</sequence>
<dbReference type="Gene3D" id="1.10.510.10">
    <property type="entry name" value="Transferase(Phosphotransferase) domain 1"/>
    <property type="match status" value="2"/>
</dbReference>
<reference evidence="10 11" key="1">
    <citation type="submission" date="2024-09" db="EMBL/GenBank/DDBJ databases">
        <title>Laminarin stimulates single cell rates of sulfate reduction while oxygen inhibits transcriptomic activity in coastal marine sediment.</title>
        <authorList>
            <person name="Lindsay M."/>
            <person name="Orcutt B."/>
            <person name="Emerson D."/>
            <person name="Stepanauskas R."/>
            <person name="D'Angelo T."/>
        </authorList>
    </citation>
    <scope>NUCLEOTIDE SEQUENCE [LARGE SCALE GENOMIC DNA]</scope>
    <source>
        <strain evidence="10">SAG AM-311-K15</strain>
    </source>
</reference>
<evidence type="ECO:0000256" key="7">
    <source>
        <dbReference type="PROSITE-ProRule" id="PRU10141"/>
    </source>
</evidence>
<dbReference type="PANTHER" id="PTHR45954">
    <property type="entry name" value="LD33695P"/>
    <property type="match status" value="1"/>
</dbReference>
<feature type="domain" description="Protein kinase" evidence="9">
    <location>
        <begin position="11"/>
        <end position="335"/>
    </location>
</feature>
<keyword evidence="6" id="KW-0802">TPR repeat</keyword>
<keyword evidence="2" id="KW-0963">Cytoplasm</keyword>
<dbReference type="InterPro" id="IPR019734">
    <property type="entry name" value="TPR_rpt"/>
</dbReference>
<dbReference type="InterPro" id="IPR011009">
    <property type="entry name" value="Kinase-like_dom_sf"/>
</dbReference>
<proteinExistence type="predicted"/>
<dbReference type="SUPFAM" id="SSF48452">
    <property type="entry name" value="TPR-like"/>
    <property type="match status" value="5"/>
</dbReference>
<evidence type="ECO:0000259" key="9">
    <source>
        <dbReference type="PROSITE" id="PS50011"/>
    </source>
</evidence>
<dbReference type="Gene3D" id="1.25.40.10">
    <property type="entry name" value="Tetratricopeptide repeat domain"/>
    <property type="match status" value="4"/>
</dbReference>
<dbReference type="SUPFAM" id="SSF56112">
    <property type="entry name" value="Protein kinase-like (PK-like)"/>
    <property type="match status" value="1"/>
</dbReference>
<feature type="region of interest" description="Disordered" evidence="8">
    <location>
        <begin position="107"/>
        <end position="131"/>
    </location>
</feature>
<dbReference type="PANTHER" id="PTHR45954:SF1">
    <property type="entry name" value="LD33695P"/>
    <property type="match status" value="1"/>
</dbReference>
<evidence type="ECO:0000256" key="6">
    <source>
        <dbReference type="PROSITE-ProRule" id="PRU00339"/>
    </source>
</evidence>
<comment type="subcellular location">
    <subcellularLocation>
        <location evidence="1">Cytoplasm</location>
    </subcellularLocation>
</comment>
<dbReference type="Pfam" id="PF13191">
    <property type="entry name" value="AAA_16"/>
    <property type="match status" value="1"/>
</dbReference>
<dbReference type="Pfam" id="PF13424">
    <property type="entry name" value="TPR_12"/>
    <property type="match status" value="3"/>
</dbReference>
<dbReference type="SMART" id="SM00028">
    <property type="entry name" value="TPR"/>
    <property type="match status" value="12"/>
</dbReference>
<dbReference type="Pfam" id="PF13374">
    <property type="entry name" value="TPR_10"/>
    <property type="match status" value="1"/>
</dbReference>
<feature type="repeat" description="TPR" evidence="6">
    <location>
        <begin position="990"/>
        <end position="1023"/>
    </location>
</feature>
<dbReference type="InterPro" id="IPR000719">
    <property type="entry name" value="Prot_kinase_dom"/>
</dbReference>
<keyword evidence="4 7" id="KW-0547">Nucleotide-binding</keyword>
<keyword evidence="11" id="KW-1185">Reference proteome</keyword>
<evidence type="ECO:0000256" key="4">
    <source>
        <dbReference type="ARBA" id="ARBA00022741"/>
    </source>
</evidence>
<dbReference type="SMART" id="SM00220">
    <property type="entry name" value="S_TKc"/>
    <property type="match status" value="1"/>
</dbReference>
<dbReference type="SUPFAM" id="SSF52540">
    <property type="entry name" value="P-loop containing nucleoside triphosphate hydrolases"/>
    <property type="match status" value="1"/>
</dbReference>
<dbReference type="EMBL" id="JBHPBY010000167">
    <property type="protein sequence ID" value="MFC1851232.1"/>
    <property type="molecule type" value="Genomic_DNA"/>
</dbReference>
<dbReference type="Pfam" id="PF00069">
    <property type="entry name" value="Pkinase"/>
    <property type="match status" value="2"/>
</dbReference>
<gene>
    <name evidence="10" type="ORF">ACFL27_13635</name>
</gene>
<protein>
    <submittedName>
        <fullName evidence="10">Tetratricopeptide repeat protein</fullName>
    </submittedName>
</protein>
<feature type="repeat" description="TPR" evidence="6">
    <location>
        <begin position="1070"/>
        <end position="1103"/>
    </location>
</feature>
<dbReference type="InterPro" id="IPR017441">
    <property type="entry name" value="Protein_kinase_ATP_BS"/>
</dbReference>
<feature type="binding site" evidence="7">
    <location>
        <position position="40"/>
    </location>
    <ligand>
        <name>ATP</name>
        <dbReference type="ChEBI" id="CHEBI:30616"/>
    </ligand>
</feature>
<evidence type="ECO:0000256" key="1">
    <source>
        <dbReference type="ARBA" id="ARBA00004496"/>
    </source>
</evidence>
<keyword evidence="3" id="KW-0677">Repeat</keyword>
<evidence type="ECO:0000313" key="10">
    <source>
        <dbReference type="EMBL" id="MFC1851232.1"/>
    </source>
</evidence>
<evidence type="ECO:0000256" key="5">
    <source>
        <dbReference type="ARBA" id="ARBA00022840"/>
    </source>
</evidence>
<dbReference type="PROSITE" id="PS50005">
    <property type="entry name" value="TPR"/>
    <property type="match status" value="2"/>
</dbReference>
<evidence type="ECO:0000256" key="8">
    <source>
        <dbReference type="SAM" id="MobiDB-lite"/>
    </source>
</evidence>
<dbReference type="InterPro" id="IPR011990">
    <property type="entry name" value="TPR-like_helical_dom_sf"/>
</dbReference>
<comment type="caution">
    <text evidence="10">The sequence shown here is derived from an EMBL/GenBank/DDBJ whole genome shotgun (WGS) entry which is preliminary data.</text>
</comment>
<name>A0ABV6YYH4_UNCC1</name>
<dbReference type="PROSITE" id="PS50011">
    <property type="entry name" value="PROTEIN_KINASE_DOM"/>
    <property type="match status" value="1"/>
</dbReference>
<dbReference type="InterPro" id="IPR008271">
    <property type="entry name" value="Ser/Thr_kinase_AS"/>
</dbReference>
<accession>A0ABV6YYH4</accession>